<evidence type="ECO:0000259" key="1">
    <source>
        <dbReference type="Pfam" id="PF08346"/>
    </source>
</evidence>
<dbReference type="Proteomes" id="UP000052245">
    <property type="component" value="Unassembled WGS sequence"/>
</dbReference>
<dbReference type="EMBL" id="FAVC01000001">
    <property type="protein sequence ID" value="CUU74027.1"/>
    <property type="molecule type" value="Genomic_DNA"/>
</dbReference>
<gene>
    <name evidence="2" type="ORF">ERS739223_00428</name>
</gene>
<name>A0A9W5ANA8_CAMHY</name>
<accession>A0A9W5ANA8</accession>
<evidence type="ECO:0000313" key="2">
    <source>
        <dbReference type="EMBL" id="CUU74027.1"/>
    </source>
</evidence>
<sequence>MNELIKIEQNEINARDLWKFIQSKREFATWVKDRLEYVEAVENVDFISFDKNVKRENGATIRKEYIITLDLAKKIVDAFKKVA</sequence>
<feature type="domain" description="AntA/AntB antirepressor" evidence="1">
    <location>
        <begin position="12"/>
        <end position="75"/>
    </location>
</feature>
<dbReference type="RefSeq" id="WP_059434466.1">
    <property type="nucleotide sequence ID" value="NZ_FAUY01000002.1"/>
</dbReference>
<dbReference type="AlphaFoldDB" id="A0A9W5ANA8"/>
<protein>
    <submittedName>
        <fullName evidence="2">Phage anti-repressor protein</fullName>
    </submittedName>
</protein>
<evidence type="ECO:0000313" key="3">
    <source>
        <dbReference type="Proteomes" id="UP000052245"/>
    </source>
</evidence>
<proteinExistence type="predicted"/>
<comment type="caution">
    <text evidence="2">The sequence shown here is derived from an EMBL/GenBank/DDBJ whole genome shotgun (WGS) entry which is preliminary data.</text>
</comment>
<dbReference type="InterPro" id="IPR013557">
    <property type="entry name" value="AntA/B_antirep"/>
</dbReference>
<reference evidence="2 3" key="1">
    <citation type="submission" date="2015-11" db="EMBL/GenBank/DDBJ databases">
        <authorList>
            <consortium name="Pathogen Informatics"/>
        </authorList>
    </citation>
    <scope>NUCLEOTIDE SEQUENCE [LARGE SCALE GENOMIC DNA]</scope>
    <source>
        <strain evidence="2 3">007A-0283</strain>
    </source>
</reference>
<dbReference type="Pfam" id="PF08346">
    <property type="entry name" value="AntA"/>
    <property type="match status" value="1"/>
</dbReference>
<organism evidence="2 3">
    <name type="scientific">Campylobacter hyointestinalis subsp. hyointestinalis</name>
    <dbReference type="NCBI Taxonomy" id="91352"/>
    <lineage>
        <taxon>Bacteria</taxon>
        <taxon>Pseudomonadati</taxon>
        <taxon>Campylobacterota</taxon>
        <taxon>Epsilonproteobacteria</taxon>
        <taxon>Campylobacterales</taxon>
        <taxon>Campylobacteraceae</taxon>
        <taxon>Campylobacter</taxon>
    </lineage>
</organism>